<gene>
    <name evidence="1" type="ORF">Maq22A_c22895</name>
</gene>
<reference evidence="1 2" key="1">
    <citation type="journal article" date="2015" name="Genome Announc.">
        <title>Complete Genome Sequence of Methylobacterium aquaticum Strain 22A, Isolated from Racomitrium japonicum Moss.</title>
        <authorList>
            <person name="Tani A."/>
            <person name="Ogura Y."/>
            <person name="Hayashi T."/>
            <person name="Kimbara K."/>
        </authorList>
    </citation>
    <scope>NUCLEOTIDE SEQUENCE [LARGE SCALE GENOMIC DNA]</scope>
    <source>
        <strain evidence="1 2">MA-22A</strain>
    </source>
</reference>
<dbReference type="KEGG" id="maqu:Maq22A_c22895"/>
<dbReference type="PATRIC" id="fig|270351.10.peg.4416"/>
<proteinExistence type="predicted"/>
<dbReference type="Proteomes" id="UP000061432">
    <property type="component" value="Chromosome"/>
</dbReference>
<reference evidence="2" key="2">
    <citation type="submission" date="2015-01" db="EMBL/GenBank/DDBJ databases">
        <title>Complete genome sequence of Methylobacterium aquaticum strain 22A.</title>
        <authorList>
            <person name="Tani A."/>
            <person name="Ogura Y."/>
            <person name="Hayashi T."/>
        </authorList>
    </citation>
    <scope>NUCLEOTIDE SEQUENCE [LARGE SCALE GENOMIC DNA]</scope>
    <source>
        <strain evidence="2">MA-22A</strain>
    </source>
</reference>
<name>A0A0C6FG59_9HYPH</name>
<dbReference type="AlphaFoldDB" id="A0A0C6FG59"/>
<evidence type="ECO:0000313" key="1">
    <source>
        <dbReference type="EMBL" id="BAQ47548.1"/>
    </source>
</evidence>
<evidence type="ECO:0000313" key="2">
    <source>
        <dbReference type="Proteomes" id="UP000061432"/>
    </source>
</evidence>
<organism evidence="1 2">
    <name type="scientific">Methylobacterium aquaticum</name>
    <dbReference type="NCBI Taxonomy" id="270351"/>
    <lineage>
        <taxon>Bacteria</taxon>
        <taxon>Pseudomonadati</taxon>
        <taxon>Pseudomonadota</taxon>
        <taxon>Alphaproteobacteria</taxon>
        <taxon>Hyphomicrobiales</taxon>
        <taxon>Methylobacteriaceae</taxon>
        <taxon>Methylobacterium</taxon>
    </lineage>
</organism>
<accession>A0A0C6FG59</accession>
<dbReference type="EMBL" id="AP014704">
    <property type="protein sequence ID" value="BAQ47548.1"/>
    <property type="molecule type" value="Genomic_DNA"/>
</dbReference>
<dbReference type="STRING" id="270351.Maq22A_c22895"/>
<dbReference type="RefSeq" id="WP_060848478.1">
    <property type="nucleotide sequence ID" value="NZ_AP014704.1"/>
</dbReference>
<sequence>MPRPYEAVADAIRTARSIVLQEGSALAVAARAGDDAALDAASCDLVSRIAQAILDAEQEAMARNLVAADPFATRRLSA</sequence>
<protein>
    <submittedName>
        <fullName evidence="1">Uncharacterized protein</fullName>
    </submittedName>
</protein>
<dbReference type="OrthoDB" id="8000663at2"/>